<gene>
    <name evidence="2" type="ORF">B0T23DRAFT_426523</name>
</gene>
<dbReference type="RefSeq" id="XP_062695668.1">
    <property type="nucleotide sequence ID" value="XM_062839994.1"/>
</dbReference>
<organism evidence="2 3">
    <name type="scientific">Neurospora hispaniola</name>
    <dbReference type="NCBI Taxonomy" id="588809"/>
    <lineage>
        <taxon>Eukaryota</taxon>
        <taxon>Fungi</taxon>
        <taxon>Dikarya</taxon>
        <taxon>Ascomycota</taxon>
        <taxon>Pezizomycotina</taxon>
        <taxon>Sordariomycetes</taxon>
        <taxon>Sordariomycetidae</taxon>
        <taxon>Sordariales</taxon>
        <taxon>Sordariaceae</taxon>
        <taxon>Neurospora</taxon>
    </lineage>
</organism>
<feature type="compositionally biased region" description="Basic and acidic residues" evidence="1">
    <location>
        <begin position="1"/>
        <end position="20"/>
    </location>
</feature>
<dbReference type="Proteomes" id="UP001285908">
    <property type="component" value="Unassembled WGS sequence"/>
</dbReference>
<feature type="region of interest" description="Disordered" evidence="1">
    <location>
        <begin position="1"/>
        <end position="64"/>
    </location>
</feature>
<dbReference type="EMBL" id="JAULSX010000002">
    <property type="protein sequence ID" value="KAK3497404.1"/>
    <property type="molecule type" value="Genomic_DNA"/>
</dbReference>
<evidence type="ECO:0000313" key="2">
    <source>
        <dbReference type="EMBL" id="KAK3497404.1"/>
    </source>
</evidence>
<evidence type="ECO:0000256" key="1">
    <source>
        <dbReference type="SAM" id="MobiDB-lite"/>
    </source>
</evidence>
<name>A0AAJ0ICV7_9PEZI</name>
<keyword evidence="3" id="KW-1185">Reference proteome</keyword>
<sequence length="105" mass="11691">MAILTRHDEEKTGLAEEQEGKGVATAAVPQKVTPDHPGSPPDGWVRKRAALPREPWSHVSTQVSRKNTRLDEMAMLLAQYDHAPLRSATSGNEMPLEEVWRRLGL</sequence>
<proteinExistence type="predicted"/>
<dbReference type="AlphaFoldDB" id="A0AAJ0ICV7"/>
<dbReference type="GeneID" id="87877616"/>
<accession>A0AAJ0ICV7</accession>
<reference evidence="2 3" key="1">
    <citation type="journal article" date="2023" name="Mol. Phylogenet. Evol.">
        <title>Genome-scale phylogeny and comparative genomics of the fungal order Sordariales.</title>
        <authorList>
            <person name="Hensen N."/>
            <person name="Bonometti L."/>
            <person name="Westerberg I."/>
            <person name="Brannstrom I.O."/>
            <person name="Guillou S."/>
            <person name="Cros-Aarteil S."/>
            <person name="Calhoun S."/>
            <person name="Haridas S."/>
            <person name="Kuo A."/>
            <person name="Mondo S."/>
            <person name="Pangilinan J."/>
            <person name="Riley R."/>
            <person name="LaButti K."/>
            <person name="Andreopoulos B."/>
            <person name="Lipzen A."/>
            <person name="Chen C."/>
            <person name="Yan M."/>
            <person name="Daum C."/>
            <person name="Ng V."/>
            <person name="Clum A."/>
            <person name="Steindorff A."/>
            <person name="Ohm R.A."/>
            <person name="Martin F."/>
            <person name="Silar P."/>
            <person name="Natvig D.O."/>
            <person name="Lalanne C."/>
            <person name="Gautier V."/>
            <person name="Ament-Velasquez S.L."/>
            <person name="Kruys A."/>
            <person name="Hutchinson M.I."/>
            <person name="Powell A.J."/>
            <person name="Barry K."/>
            <person name="Miller A.N."/>
            <person name="Grigoriev I.V."/>
            <person name="Debuchy R."/>
            <person name="Gladieux P."/>
            <person name="Hiltunen Thoren M."/>
            <person name="Johannesson H."/>
        </authorList>
    </citation>
    <scope>NUCLEOTIDE SEQUENCE [LARGE SCALE GENOMIC DNA]</scope>
    <source>
        <strain evidence="2 3">FGSC 10403</strain>
    </source>
</reference>
<evidence type="ECO:0000313" key="3">
    <source>
        <dbReference type="Proteomes" id="UP001285908"/>
    </source>
</evidence>
<protein>
    <submittedName>
        <fullName evidence="2">Uncharacterized protein</fullName>
    </submittedName>
</protein>
<comment type="caution">
    <text evidence="2">The sequence shown here is derived from an EMBL/GenBank/DDBJ whole genome shotgun (WGS) entry which is preliminary data.</text>
</comment>